<dbReference type="Proteomes" id="UP000727407">
    <property type="component" value="Unassembled WGS sequence"/>
</dbReference>
<dbReference type="Gene3D" id="2.140.10.30">
    <property type="entry name" value="Dipeptidylpeptidase IV, N-terminal domain"/>
    <property type="match status" value="1"/>
</dbReference>
<evidence type="ECO:0000256" key="4">
    <source>
        <dbReference type="ARBA" id="ARBA00022692"/>
    </source>
</evidence>
<dbReference type="GO" id="GO:0015459">
    <property type="term" value="F:potassium channel regulator activity"/>
    <property type="evidence" value="ECO:0007669"/>
    <property type="project" value="TreeGrafter"/>
</dbReference>
<gene>
    <name evidence="17" type="primary">dpp6a</name>
    <name evidence="17" type="ORF">DAT39_020647</name>
</gene>
<accession>A0A8J4TE91</accession>
<protein>
    <recommendedName>
        <fullName evidence="12">A-type potassium channel modulatory protein DPP6</fullName>
    </recommendedName>
    <alternativeName>
        <fullName evidence="13">Dipeptidyl aminopeptidase-like protein 6</fullName>
    </alternativeName>
    <alternativeName>
        <fullName evidence="11">Dipeptidyl peptidase 6</fullName>
    </alternativeName>
    <alternativeName>
        <fullName evidence="10">Dipeptidyl peptidase VI</fullName>
    </alternativeName>
</protein>
<comment type="similarity">
    <text evidence="2">Belongs to the peptidase S9B family.</text>
</comment>
<evidence type="ECO:0000256" key="9">
    <source>
        <dbReference type="ARBA" id="ARBA00023180"/>
    </source>
</evidence>
<dbReference type="InterPro" id="IPR001375">
    <property type="entry name" value="Peptidase_S9_cat"/>
</dbReference>
<evidence type="ECO:0000256" key="8">
    <source>
        <dbReference type="ARBA" id="ARBA00023157"/>
    </source>
</evidence>
<dbReference type="InterPro" id="IPR029058">
    <property type="entry name" value="AB_hydrolase_fold"/>
</dbReference>
<evidence type="ECO:0000256" key="11">
    <source>
        <dbReference type="ARBA" id="ARBA00042016"/>
    </source>
</evidence>
<evidence type="ECO:0000256" key="5">
    <source>
        <dbReference type="ARBA" id="ARBA00022968"/>
    </source>
</evidence>
<reference evidence="17" key="1">
    <citation type="submission" date="2020-07" db="EMBL/GenBank/DDBJ databases">
        <title>Clarias magur genome sequencing, assembly and annotation.</title>
        <authorList>
            <person name="Kushwaha B."/>
            <person name="Kumar R."/>
            <person name="Das P."/>
            <person name="Joshi C.G."/>
            <person name="Kumar D."/>
            <person name="Nagpure N.S."/>
            <person name="Pandey M."/>
            <person name="Agarwal S."/>
            <person name="Srivastava S."/>
            <person name="Singh M."/>
            <person name="Sahoo L."/>
            <person name="Jayasankar P."/>
            <person name="Meher P.K."/>
            <person name="Koringa P.G."/>
            <person name="Iquebal M.A."/>
            <person name="Das S.P."/>
            <person name="Bit A."/>
            <person name="Patnaik S."/>
            <person name="Patel N."/>
            <person name="Shah T.M."/>
            <person name="Hinsu A."/>
            <person name="Jena J.K."/>
        </authorList>
    </citation>
    <scope>NUCLEOTIDE SEQUENCE</scope>
    <source>
        <strain evidence="17">CIFAMagur01</strain>
        <tissue evidence="17">Testis</tissue>
    </source>
</reference>
<evidence type="ECO:0000313" key="18">
    <source>
        <dbReference type="Proteomes" id="UP000727407"/>
    </source>
</evidence>
<keyword evidence="7" id="KW-0472">Membrane</keyword>
<feature type="non-terminal residue" evidence="17">
    <location>
        <position position="1"/>
    </location>
</feature>
<keyword evidence="17" id="KW-0031">Aminopeptidase</keyword>
<dbReference type="EMBL" id="QNUK01000785">
    <property type="protein sequence ID" value="KAF5889654.1"/>
    <property type="molecule type" value="Genomic_DNA"/>
</dbReference>
<evidence type="ECO:0000256" key="10">
    <source>
        <dbReference type="ARBA" id="ARBA00041991"/>
    </source>
</evidence>
<feature type="domain" description="Dipeptidylpeptidase IV N-terminal" evidence="16">
    <location>
        <begin position="77"/>
        <end position="442"/>
    </location>
</feature>
<dbReference type="InterPro" id="IPR050278">
    <property type="entry name" value="Serine_Prot_S9B/DPPIV"/>
</dbReference>
<dbReference type="GO" id="GO:0008076">
    <property type="term" value="C:voltage-gated potassium channel complex"/>
    <property type="evidence" value="ECO:0007669"/>
    <property type="project" value="TreeGrafter"/>
</dbReference>
<comment type="subunit">
    <text evidence="14">Homodimer (in vitro). Interacts with KCND2. Identified in a complex with KCND2 and KCNIP2. Forms an octameric complex composed of four DPP6 subunits bound to the KCND2 tetramer. Interacts with KCND3; this interaction modulates the channel gating kinetics namely channel activation and inactivation kinetics and rate of recovery from inactivation.</text>
</comment>
<evidence type="ECO:0000256" key="2">
    <source>
        <dbReference type="ARBA" id="ARBA00006150"/>
    </source>
</evidence>
<name>A0A8J4TE91_CLAMG</name>
<evidence type="ECO:0000256" key="12">
    <source>
        <dbReference type="ARBA" id="ARBA00044990"/>
    </source>
</evidence>
<dbReference type="OrthoDB" id="16520at2759"/>
<evidence type="ECO:0000259" key="16">
    <source>
        <dbReference type="Pfam" id="PF00930"/>
    </source>
</evidence>
<dbReference type="InterPro" id="IPR002469">
    <property type="entry name" value="Peptidase_S9B_N"/>
</dbReference>
<dbReference type="PANTHER" id="PTHR11731:SF20">
    <property type="entry name" value="DIPEPTIDYL AMINOPEPTIDASE-LIKE PROTEIN 6"/>
    <property type="match status" value="1"/>
</dbReference>
<evidence type="ECO:0000256" key="1">
    <source>
        <dbReference type="ARBA" id="ARBA00004401"/>
    </source>
</evidence>
<comment type="subcellular location">
    <subcellularLocation>
        <location evidence="1">Cell membrane</location>
        <topology evidence="1">Single-pass type II membrane protein</topology>
    </subcellularLocation>
</comment>
<evidence type="ECO:0000313" key="17">
    <source>
        <dbReference type="EMBL" id="KAF5889654.1"/>
    </source>
</evidence>
<evidence type="ECO:0000259" key="15">
    <source>
        <dbReference type="Pfam" id="PF00326"/>
    </source>
</evidence>
<dbReference type="SUPFAM" id="SSF53474">
    <property type="entry name" value="alpha/beta-Hydrolases"/>
    <property type="match status" value="1"/>
</dbReference>
<comment type="caution">
    <text evidence="17">The sequence shown here is derived from an EMBL/GenBank/DDBJ whole genome shotgun (WGS) entry which is preliminary data.</text>
</comment>
<evidence type="ECO:0000256" key="3">
    <source>
        <dbReference type="ARBA" id="ARBA00022475"/>
    </source>
</evidence>
<sequence>MMCENNLALKEKVTVEDIFRKDFRVHDPEAKWISDEEILYRRREGDVMKFNVDMNESTVLVSNRKFEMYKAIKYELSADLKHVLLAYNMEPFHRHSFTAYYIICSLETPETWILTPPEVRNAPLQYAGWGPRGQQLIFIFENNIYYRSTIESRTIRLVSTGKEGVIFNGLSDWLYEEMIFQSHVAHWWSPDGTRLAFASINDTLVPKMELQMFTGSPYPTSRAYRYPKAGEENPVISLYVVNLNGPLHTIQMKRPDDPTMREFYIMMVKWATGTKLAVRWLNRAQNVSILSLCEATTGVCTKKHEDKSESWLDRQNEAPLFSKDGMKLFFTSAVPHGGRGKFFHVSMVTSQPNSTSDVLQSITSGSWDVTHLLAYSEDSQLIYYVSTEEDPKCHHLYSVETVAPFARRCLSCGVTDVCGYLSSSFSHNMTFFLLHCKGPGVPFVSVYRTKDRQEFLDIELNRNLWFAVNSMQMPQVEYRKIEVEDYTLSLEILKPAGFINTEHYPLLLLVGGTPGGHSMMEQFHVDWATVLVSSLGVIVVRCGGRGGASQGSEFIHTLDKEDQLKALSILAKETYVDNSRVGAFGQAYGGHITSLLFSSEASIVKCGAVLSPITDFQLYASFFSERYFGLPYPGHRAYKMLNFTHRASQLVEKKFLIVHPTADEKVHFQHTAKFISGLISGKVNYSLQ</sequence>
<dbReference type="GO" id="GO:0006508">
    <property type="term" value="P:proteolysis"/>
    <property type="evidence" value="ECO:0007669"/>
    <property type="project" value="InterPro"/>
</dbReference>
<proteinExistence type="inferred from homology"/>
<keyword evidence="9" id="KW-0325">Glycoprotein</keyword>
<organism evidence="17 18">
    <name type="scientific">Clarias magur</name>
    <name type="common">Asian catfish</name>
    <name type="synonym">Macropteronotus magur</name>
    <dbReference type="NCBI Taxonomy" id="1594786"/>
    <lineage>
        <taxon>Eukaryota</taxon>
        <taxon>Metazoa</taxon>
        <taxon>Chordata</taxon>
        <taxon>Craniata</taxon>
        <taxon>Vertebrata</taxon>
        <taxon>Euteleostomi</taxon>
        <taxon>Actinopterygii</taxon>
        <taxon>Neopterygii</taxon>
        <taxon>Teleostei</taxon>
        <taxon>Ostariophysi</taxon>
        <taxon>Siluriformes</taxon>
        <taxon>Clariidae</taxon>
        <taxon>Clarias</taxon>
    </lineage>
</organism>
<keyword evidence="17" id="KW-0645">Protease</keyword>
<feature type="domain" description="Peptidase S9 prolyl oligopeptidase catalytic" evidence="15">
    <location>
        <begin position="524"/>
        <end position="687"/>
    </location>
</feature>
<evidence type="ECO:0000256" key="14">
    <source>
        <dbReference type="ARBA" id="ARBA00046476"/>
    </source>
</evidence>
<keyword evidence="6" id="KW-1133">Transmembrane helix</keyword>
<dbReference type="PANTHER" id="PTHR11731">
    <property type="entry name" value="PROTEASE FAMILY S9B,C DIPEPTIDYL-PEPTIDASE IV-RELATED"/>
    <property type="match status" value="1"/>
</dbReference>
<dbReference type="SUPFAM" id="SSF82171">
    <property type="entry name" value="DPP6 N-terminal domain-like"/>
    <property type="match status" value="1"/>
</dbReference>
<keyword evidence="17" id="KW-0378">Hydrolase</keyword>
<keyword evidence="3" id="KW-1003">Cell membrane</keyword>
<dbReference type="GO" id="GO:0004177">
    <property type="term" value="F:aminopeptidase activity"/>
    <property type="evidence" value="ECO:0007669"/>
    <property type="project" value="UniProtKB-KW"/>
</dbReference>
<evidence type="ECO:0000256" key="13">
    <source>
        <dbReference type="ARBA" id="ARBA00044999"/>
    </source>
</evidence>
<dbReference type="Pfam" id="PF00326">
    <property type="entry name" value="Peptidase_S9"/>
    <property type="match status" value="1"/>
</dbReference>
<keyword evidence="8" id="KW-1015">Disulfide bond</keyword>
<dbReference type="Pfam" id="PF00930">
    <property type="entry name" value="DPPIV_N"/>
    <property type="match status" value="1"/>
</dbReference>
<dbReference type="Gene3D" id="3.40.50.1820">
    <property type="entry name" value="alpha/beta hydrolase"/>
    <property type="match status" value="1"/>
</dbReference>
<keyword evidence="5" id="KW-0735">Signal-anchor</keyword>
<keyword evidence="4" id="KW-0812">Transmembrane</keyword>
<evidence type="ECO:0000256" key="7">
    <source>
        <dbReference type="ARBA" id="ARBA00023136"/>
    </source>
</evidence>
<evidence type="ECO:0000256" key="6">
    <source>
        <dbReference type="ARBA" id="ARBA00022989"/>
    </source>
</evidence>
<dbReference type="GO" id="GO:0008236">
    <property type="term" value="F:serine-type peptidase activity"/>
    <property type="evidence" value="ECO:0007669"/>
    <property type="project" value="InterPro"/>
</dbReference>
<keyword evidence="18" id="KW-1185">Reference proteome</keyword>
<dbReference type="AlphaFoldDB" id="A0A8J4TE91"/>
<dbReference type="GO" id="GO:1901379">
    <property type="term" value="P:regulation of potassium ion transmembrane transport"/>
    <property type="evidence" value="ECO:0007669"/>
    <property type="project" value="TreeGrafter"/>
</dbReference>